<evidence type="ECO:0000256" key="3">
    <source>
        <dbReference type="RuleBase" id="RU361235"/>
    </source>
</evidence>
<comment type="caution">
    <text evidence="5">The sequence shown here is derived from an EMBL/GenBank/DDBJ whole genome shotgun (WGS) entry which is preliminary data.</text>
</comment>
<feature type="domain" description="Carboxylesterase type B" evidence="4">
    <location>
        <begin position="4"/>
        <end position="459"/>
    </location>
</feature>
<gene>
    <name evidence="5" type="ORF">GCM10010211_58240</name>
</gene>
<evidence type="ECO:0000313" key="5">
    <source>
        <dbReference type="EMBL" id="GGU84612.1"/>
    </source>
</evidence>
<keyword evidence="6" id="KW-1185">Reference proteome</keyword>
<dbReference type="PROSITE" id="PS00122">
    <property type="entry name" value="CARBOXYLESTERASE_B_1"/>
    <property type="match status" value="1"/>
</dbReference>
<dbReference type="Proteomes" id="UP000654471">
    <property type="component" value="Unassembled WGS sequence"/>
</dbReference>
<dbReference type="SUPFAM" id="SSF53474">
    <property type="entry name" value="alpha/beta-Hydrolases"/>
    <property type="match status" value="1"/>
</dbReference>
<name>A0ABQ2VHP2_9ACTN</name>
<evidence type="ECO:0000256" key="1">
    <source>
        <dbReference type="ARBA" id="ARBA00005964"/>
    </source>
</evidence>
<dbReference type="PANTHER" id="PTHR43142">
    <property type="entry name" value="CARBOXYLIC ESTER HYDROLASE"/>
    <property type="match status" value="1"/>
</dbReference>
<dbReference type="EC" id="3.1.1.-" evidence="3"/>
<dbReference type="GO" id="GO:0016787">
    <property type="term" value="F:hydrolase activity"/>
    <property type="evidence" value="ECO:0007669"/>
    <property type="project" value="UniProtKB-KW"/>
</dbReference>
<accession>A0ABQ2VHP2</accession>
<reference evidence="6" key="1">
    <citation type="journal article" date="2019" name="Int. J. Syst. Evol. Microbiol.">
        <title>The Global Catalogue of Microorganisms (GCM) 10K type strain sequencing project: providing services to taxonomists for standard genome sequencing and annotation.</title>
        <authorList>
            <consortium name="The Broad Institute Genomics Platform"/>
            <consortium name="The Broad Institute Genome Sequencing Center for Infectious Disease"/>
            <person name="Wu L."/>
            <person name="Ma J."/>
        </authorList>
    </citation>
    <scope>NUCLEOTIDE SEQUENCE [LARGE SCALE GENOMIC DNA]</scope>
    <source>
        <strain evidence="6">JCM 3399</strain>
    </source>
</reference>
<dbReference type="InterPro" id="IPR002018">
    <property type="entry name" value="CarbesteraseB"/>
</dbReference>
<dbReference type="Gene3D" id="3.40.50.1820">
    <property type="entry name" value="alpha/beta hydrolase"/>
    <property type="match status" value="1"/>
</dbReference>
<dbReference type="EMBL" id="BMRP01000025">
    <property type="protein sequence ID" value="GGU84612.1"/>
    <property type="molecule type" value="Genomic_DNA"/>
</dbReference>
<dbReference type="InterPro" id="IPR019826">
    <property type="entry name" value="Carboxylesterase_B_AS"/>
</dbReference>
<dbReference type="Pfam" id="PF00135">
    <property type="entry name" value="COesterase"/>
    <property type="match status" value="1"/>
</dbReference>
<evidence type="ECO:0000259" key="4">
    <source>
        <dbReference type="Pfam" id="PF00135"/>
    </source>
</evidence>
<dbReference type="PANTHER" id="PTHR43142:SF1">
    <property type="entry name" value="CARBOXYLIC ESTER HYDROLASE"/>
    <property type="match status" value="1"/>
</dbReference>
<evidence type="ECO:0000256" key="2">
    <source>
        <dbReference type="ARBA" id="ARBA00022801"/>
    </source>
</evidence>
<keyword evidence="2 3" id="KW-0378">Hydrolase</keyword>
<organism evidence="5 6">
    <name type="scientific">Streptomyces albospinus</name>
    <dbReference type="NCBI Taxonomy" id="285515"/>
    <lineage>
        <taxon>Bacteria</taxon>
        <taxon>Bacillati</taxon>
        <taxon>Actinomycetota</taxon>
        <taxon>Actinomycetes</taxon>
        <taxon>Kitasatosporales</taxon>
        <taxon>Streptomycetaceae</taxon>
        <taxon>Streptomyces</taxon>
    </lineage>
</organism>
<comment type="similarity">
    <text evidence="1 3">Belongs to the type-B carboxylesterase/lipase family.</text>
</comment>
<protein>
    <recommendedName>
        <fullName evidence="3">Carboxylic ester hydrolase</fullName>
        <ecNumber evidence="3">3.1.1.-</ecNumber>
    </recommendedName>
</protein>
<dbReference type="InterPro" id="IPR029058">
    <property type="entry name" value="AB_hydrolase_fold"/>
</dbReference>
<sequence length="500" mass="53399">MDVRTTKDGLVRGRRPAPDIVAFLGIPYAAAPFGINRFREPRPVQAWEGVRECQDFGPVAPQSARLPGAPSWSPGDEDILTLNVWAPASDSDPVPVLVWIHGGAYTFGSSAQPDFDGTALAGAGLVVVTFNYRLGFEGFGHIPPGAEPPYPENRGLLDQIAALRWVRENIAAFGGDPANVTVAGQSSGAASAACLMVMDRARGLFRRVIAHSVVGPCYSMELAVETTRRVAAAAGIPATSTHLTSAPPHALVAASDRVVGSYRRDPGSGRRHYNPVIYGPVVDGDILPSDPLSATAAGASEAVDLLVSHTTEEYWLMDAVGSGAKVTTDKQLATFAQDFHLPVDLVPGYRKLMPDAPVRDIHLAIFGDLLFSEYTNRLAERHAQAGGRAFTSCFARHRKGLEGVVRAWHCADIPFAFGNLTLESVEFLIGGPPHTADHELSQRMRGAWVSFATTGDPGWSPLNGPTTTPHVWDTGDSPAGAQNTAARALWRHADFSPLRP</sequence>
<proteinExistence type="inferred from homology"/>
<evidence type="ECO:0000313" key="6">
    <source>
        <dbReference type="Proteomes" id="UP000654471"/>
    </source>
</evidence>